<dbReference type="Gene3D" id="3.30.160.20">
    <property type="match status" value="1"/>
</dbReference>
<organism evidence="4 5">
    <name type="scientific">Mucor lusitanicus CBS 277.49</name>
    <dbReference type="NCBI Taxonomy" id="747725"/>
    <lineage>
        <taxon>Eukaryota</taxon>
        <taxon>Fungi</taxon>
        <taxon>Fungi incertae sedis</taxon>
        <taxon>Mucoromycota</taxon>
        <taxon>Mucoromycotina</taxon>
        <taxon>Mucoromycetes</taxon>
        <taxon>Mucorales</taxon>
        <taxon>Mucorineae</taxon>
        <taxon>Mucoraceae</taxon>
        <taxon>Mucor</taxon>
    </lineage>
</organism>
<dbReference type="SUPFAM" id="SSF54768">
    <property type="entry name" value="dsRNA-binding domain-like"/>
    <property type="match status" value="1"/>
</dbReference>
<dbReference type="AlphaFoldDB" id="A0A162MUP0"/>
<feature type="region of interest" description="Disordered" evidence="2">
    <location>
        <begin position="316"/>
        <end position="353"/>
    </location>
</feature>
<keyword evidence="5" id="KW-1185">Reference proteome</keyword>
<reference evidence="4 5" key="1">
    <citation type="submission" date="2015-06" db="EMBL/GenBank/DDBJ databases">
        <title>Expansion of signal transduction pathways in fungi by whole-genome duplication.</title>
        <authorList>
            <consortium name="DOE Joint Genome Institute"/>
            <person name="Corrochano L.M."/>
            <person name="Kuo A."/>
            <person name="Marcet-Houben M."/>
            <person name="Polaino S."/>
            <person name="Salamov A."/>
            <person name="Villalobos J.M."/>
            <person name="Alvarez M.I."/>
            <person name="Avalos J."/>
            <person name="Benito E.P."/>
            <person name="Benoit I."/>
            <person name="Burger G."/>
            <person name="Camino L.P."/>
            <person name="Canovas D."/>
            <person name="Cerda-Olmedo E."/>
            <person name="Cheng J.-F."/>
            <person name="Dominguez A."/>
            <person name="Elias M."/>
            <person name="Eslava A.P."/>
            <person name="Glaser F."/>
            <person name="Grimwood J."/>
            <person name="Gutierrez G."/>
            <person name="Heitman J."/>
            <person name="Henrissat B."/>
            <person name="Iturriaga E.A."/>
            <person name="Lang B.F."/>
            <person name="Lavin J.L."/>
            <person name="Lee S."/>
            <person name="Li W."/>
            <person name="Lindquist E."/>
            <person name="Lopez-Garcia S."/>
            <person name="Luque E.M."/>
            <person name="Marcos A.T."/>
            <person name="Martin J."/>
            <person name="Mccluskey K."/>
            <person name="Medina H.R."/>
            <person name="Miralles-Duran A."/>
            <person name="Miyazaki A."/>
            <person name="Munoz-Torres E."/>
            <person name="Oguiza J.A."/>
            <person name="Ohm R."/>
            <person name="Olmedo M."/>
            <person name="Orejas M."/>
            <person name="Ortiz-Castellanos L."/>
            <person name="Pisabarro A.G."/>
            <person name="Rodriguez-Romero J."/>
            <person name="Ruiz-Herrera J."/>
            <person name="Ruiz-Vazquez R."/>
            <person name="Sanz C."/>
            <person name="Schackwitz W."/>
            <person name="Schmutz J."/>
            <person name="Shahriari M."/>
            <person name="Shelest E."/>
            <person name="Silva-Franco F."/>
            <person name="Soanes D."/>
            <person name="Syed K."/>
            <person name="Tagua V.G."/>
            <person name="Talbot N.J."/>
            <person name="Thon M."/>
            <person name="De Vries R.P."/>
            <person name="Wiebenga A."/>
            <person name="Yadav J.S."/>
            <person name="Braun E.L."/>
            <person name="Baker S."/>
            <person name="Garre V."/>
            <person name="Horwitz B."/>
            <person name="Torres-Martinez S."/>
            <person name="Idnurm A."/>
            <person name="Herrera-Estrella A."/>
            <person name="Gabaldon T."/>
            <person name="Grigoriev I.V."/>
        </authorList>
    </citation>
    <scope>NUCLEOTIDE SEQUENCE [LARGE SCALE GENOMIC DNA]</scope>
    <source>
        <strain evidence="4 5">CBS 277.49</strain>
    </source>
</reference>
<evidence type="ECO:0000259" key="3">
    <source>
        <dbReference type="PROSITE" id="PS50137"/>
    </source>
</evidence>
<dbReference type="GO" id="GO:0003723">
    <property type="term" value="F:RNA binding"/>
    <property type="evidence" value="ECO:0007669"/>
    <property type="project" value="UniProtKB-UniRule"/>
</dbReference>
<dbReference type="SMR" id="A0A162MUP0"/>
<dbReference type="Pfam" id="PF00035">
    <property type="entry name" value="dsrm"/>
    <property type="match status" value="1"/>
</dbReference>
<dbReference type="EMBL" id="AMYB01000003">
    <property type="protein sequence ID" value="OAD05655.1"/>
    <property type="molecule type" value="Genomic_DNA"/>
</dbReference>
<feature type="domain" description="DRBM" evidence="3">
    <location>
        <begin position="413"/>
        <end position="488"/>
    </location>
</feature>
<proteinExistence type="evidence at protein level"/>
<sequence>MTDTDTVEQFIHTIFARVTDDHGRPVDITAALPLLKQILTGYTQEVAEHKFNYIGESAVQFAMHLILADHFSKYENGCLSAIAKKYTVPLQLYKLIGKQIHLKEYVRPVYLKETLDMIVGILFRCYGITAVYKFIQEEFILLVNQDINNANSPKKPSSPSLSTNQADNPVKLLHELIQAKSGTLEAEAHETEDKKWEVKIVAKLNEKALPFSHARTNASKQKAKTEASRDILTYFTNYPDVCQHLQVPVEGEVEIHVLPISENDYCHLFAETTTTTANRPALKTADWSGDSVNLSTSSHEEATMLLENLLLDSKMDVDSDPRQVKRARQSTQEADDDNNNNSTAQQAEGGLEQPASNVTYIRDEATFQPFNQPPEGPVDEATATRQEKILRYFRKLFAPHRLVLLQCRTTPGQSKTVFLSFAVQHQDELLVDISTQQGGDNHTPLFHAEVVLRSKTKINVFLKTEGHGRRKKDAEQQAFNKMIELVTNWNNLI</sequence>
<dbReference type="PROSITE" id="PS50137">
    <property type="entry name" value="DS_RBD"/>
    <property type="match status" value="1"/>
</dbReference>
<name>A0A162MUP0_MUCCL</name>
<reference evidence="6" key="2">
    <citation type="journal article" date="2021" name="Nucleic Acids Res.">
        <title>An RNase III ribonuclease has evolved in early-diverging fungi to cut single-stranded RNA.</title>
        <authorList>
            <person name="Canovas-Marquez J.T."/>
            <person name="Falk S."/>
            <person name="Nicolas F.E."/>
            <person name="Padmanabhan S."/>
            <person name="Zapata-Perez R."/>
            <person name="Sanchez-Ferrer A."/>
            <person name="Navarro E."/>
            <person name="Garre V."/>
        </authorList>
    </citation>
    <scope>X-RAY CRYSTALLOGRAPHY (1.65 ANGSTROMS) OF 1-272</scope>
</reference>
<protein>
    <recommendedName>
        <fullName evidence="3">DRBM domain-containing protein</fullName>
    </recommendedName>
</protein>
<evidence type="ECO:0000313" key="5">
    <source>
        <dbReference type="Proteomes" id="UP000077051"/>
    </source>
</evidence>
<keyword evidence="1" id="KW-0694">RNA-binding</keyword>
<dbReference type="PDB" id="6ZDW">
    <property type="method" value="X-ray"/>
    <property type="resolution" value="1.65 A"/>
    <property type="chains" value="AAA/BBB=1-272"/>
</dbReference>
<gene>
    <name evidence="4" type="ORF">MUCCIDRAFT_80729</name>
</gene>
<evidence type="ECO:0000256" key="2">
    <source>
        <dbReference type="SAM" id="MobiDB-lite"/>
    </source>
</evidence>
<accession>A0A162MUP0</accession>
<dbReference type="CDD" id="cd00048">
    <property type="entry name" value="DSRM_SF"/>
    <property type="match status" value="1"/>
</dbReference>
<comment type="caution">
    <text evidence="4">The sequence shown here is derived from an EMBL/GenBank/DDBJ whole genome shotgun (WGS) entry which is preliminary data.</text>
</comment>
<dbReference type="OrthoDB" id="2241755at2759"/>
<evidence type="ECO:0000256" key="1">
    <source>
        <dbReference type="PROSITE-ProRule" id="PRU00266"/>
    </source>
</evidence>
<dbReference type="VEuPathDB" id="FungiDB:MUCCIDRAFT_80729"/>
<dbReference type="InterPro" id="IPR014720">
    <property type="entry name" value="dsRBD_dom"/>
</dbReference>
<keyword evidence="6" id="KW-0002">3D-structure</keyword>
<dbReference type="Proteomes" id="UP000077051">
    <property type="component" value="Unassembled WGS sequence"/>
</dbReference>
<evidence type="ECO:0007829" key="6">
    <source>
        <dbReference type="PDB" id="6ZDW"/>
    </source>
</evidence>
<evidence type="ECO:0000313" key="4">
    <source>
        <dbReference type="EMBL" id="OAD05655.1"/>
    </source>
</evidence>